<feature type="transmembrane region" description="Helical" evidence="10">
    <location>
        <begin position="153"/>
        <end position="175"/>
    </location>
</feature>
<feature type="transmembrane region" description="Helical" evidence="10">
    <location>
        <begin position="92"/>
        <end position="110"/>
    </location>
</feature>
<protein>
    <submittedName>
        <fullName evidence="14">Monovalent cation:proton antiporter, putative</fullName>
    </submittedName>
</protein>
<dbReference type="GO" id="GO:0098662">
    <property type="term" value="P:inorganic cation transmembrane transport"/>
    <property type="evidence" value="ECO:0000318"/>
    <property type="project" value="GO_Central"/>
</dbReference>
<dbReference type="Gene3D" id="1.20.1530.20">
    <property type="match status" value="1"/>
</dbReference>
<dbReference type="InterPro" id="IPR050794">
    <property type="entry name" value="CPA2_transporter"/>
</dbReference>
<keyword evidence="6 10" id="KW-1133">Transmembrane helix</keyword>
<dbReference type="Pfam" id="PF00999">
    <property type="entry name" value="Na_H_Exchanger"/>
    <property type="match status" value="1"/>
</dbReference>
<feature type="transmembrane region" description="Helical" evidence="10">
    <location>
        <begin position="59"/>
        <end position="80"/>
    </location>
</feature>
<dbReference type="AlphaFoldDB" id="B9RU92"/>
<dbReference type="GO" id="GO:0006885">
    <property type="term" value="P:regulation of pH"/>
    <property type="evidence" value="ECO:0000318"/>
    <property type="project" value="GO_Central"/>
</dbReference>
<evidence type="ECO:0000256" key="8">
    <source>
        <dbReference type="ARBA" id="ARBA00023136"/>
    </source>
</evidence>
<feature type="transmembrane region" description="Helical" evidence="10">
    <location>
        <begin position="399"/>
        <end position="418"/>
    </location>
</feature>
<keyword evidence="7" id="KW-0406">Ion transport</keyword>
<feature type="domain" description="Cation/H(+) antiporter C-terminal" evidence="13">
    <location>
        <begin position="651"/>
        <end position="798"/>
    </location>
</feature>
<feature type="domain" description="Cation/H(+) antiporter central" evidence="12">
    <location>
        <begin position="506"/>
        <end position="642"/>
    </location>
</feature>
<dbReference type="EMBL" id="EQ973816">
    <property type="protein sequence ID" value="EEF45104.1"/>
    <property type="molecule type" value="Genomic_DNA"/>
</dbReference>
<comment type="subcellular location">
    <subcellularLocation>
        <location evidence="1">Membrane</location>
        <topology evidence="1">Multi-pass membrane protein</topology>
    </subcellularLocation>
</comment>
<dbReference type="eggNOG" id="KOG1650">
    <property type="taxonomic scope" value="Eukaryota"/>
</dbReference>
<evidence type="ECO:0000256" key="10">
    <source>
        <dbReference type="SAM" id="Phobius"/>
    </source>
</evidence>
<evidence type="ECO:0000313" key="14">
    <source>
        <dbReference type="EMBL" id="EEF45104.1"/>
    </source>
</evidence>
<evidence type="ECO:0000256" key="1">
    <source>
        <dbReference type="ARBA" id="ARBA00004141"/>
    </source>
</evidence>
<keyword evidence="5" id="KW-0630">Potassium</keyword>
<dbReference type="Pfam" id="PF23256">
    <property type="entry name" value="CHX17_2nd"/>
    <property type="match status" value="1"/>
</dbReference>
<feature type="transmembrane region" description="Helical" evidence="10">
    <location>
        <begin position="220"/>
        <end position="241"/>
    </location>
</feature>
<evidence type="ECO:0000256" key="7">
    <source>
        <dbReference type="ARBA" id="ARBA00023065"/>
    </source>
</evidence>
<feature type="transmembrane region" description="Helical" evidence="10">
    <location>
        <begin position="473"/>
        <end position="494"/>
    </location>
</feature>
<evidence type="ECO:0000259" key="11">
    <source>
        <dbReference type="Pfam" id="PF00999"/>
    </source>
</evidence>
<evidence type="ECO:0000259" key="13">
    <source>
        <dbReference type="Pfam" id="PF23259"/>
    </source>
</evidence>
<evidence type="ECO:0000256" key="4">
    <source>
        <dbReference type="ARBA" id="ARBA00022692"/>
    </source>
</evidence>
<evidence type="ECO:0000256" key="2">
    <source>
        <dbReference type="ARBA" id="ARBA00022448"/>
    </source>
</evidence>
<keyword evidence="8 10" id="KW-0472">Membrane</keyword>
<keyword evidence="4 10" id="KW-0812">Transmembrane</keyword>
<feature type="transmembrane region" description="Helical" evidence="10">
    <location>
        <begin position="247"/>
        <end position="266"/>
    </location>
</feature>
<name>B9RU92_RICCO</name>
<evidence type="ECO:0000256" key="9">
    <source>
        <dbReference type="ARBA" id="ARBA00038341"/>
    </source>
</evidence>
<dbReference type="Proteomes" id="UP000008311">
    <property type="component" value="Unassembled WGS sequence"/>
</dbReference>
<evidence type="ECO:0000259" key="12">
    <source>
        <dbReference type="Pfam" id="PF23256"/>
    </source>
</evidence>
<feature type="transmembrane region" description="Helical" evidence="10">
    <location>
        <begin position="366"/>
        <end position="387"/>
    </location>
</feature>
<dbReference type="InterPro" id="IPR057291">
    <property type="entry name" value="CHX17_2nd"/>
</dbReference>
<keyword evidence="2" id="KW-0813">Transport</keyword>
<dbReference type="Pfam" id="PF23259">
    <property type="entry name" value="CHX17_C"/>
    <property type="match status" value="1"/>
</dbReference>
<feature type="transmembrane region" description="Helical" evidence="10">
    <location>
        <begin position="130"/>
        <end position="146"/>
    </location>
</feature>
<evidence type="ECO:0000256" key="3">
    <source>
        <dbReference type="ARBA" id="ARBA00022538"/>
    </source>
</evidence>
<dbReference type="InterPro" id="IPR038770">
    <property type="entry name" value="Na+/solute_symporter_sf"/>
</dbReference>
<dbReference type="PANTHER" id="PTHR32468">
    <property type="entry name" value="CATION/H + ANTIPORTER"/>
    <property type="match status" value="1"/>
</dbReference>
<feature type="transmembrane region" description="Helical" evidence="10">
    <location>
        <begin position="287"/>
        <end position="304"/>
    </location>
</feature>
<evidence type="ECO:0000313" key="15">
    <source>
        <dbReference type="Proteomes" id="UP000008311"/>
    </source>
</evidence>
<feature type="domain" description="Cation/H+ exchanger transmembrane" evidence="11">
    <location>
        <begin position="74"/>
        <end position="448"/>
    </location>
</feature>
<dbReference type="InterPro" id="IPR057290">
    <property type="entry name" value="CHX17_C"/>
</dbReference>
<dbReference type="PANTHER" id="PTHR32468:SF74">
    <property type="entry name" value="CATION_H(+) ANTIPORTER 21-RELATED"/>
    <property type="match status" value="1"/>
</dbReference>
<dbReference type="GO" id="GO:0015297">
    <property type="term" value="F:antiporter activity"/>
    <property type="evidence" value="ECO:0007669"/>
    <property type="project" value="InterPro"/>
</dbReference>
<accession>B9RU92</accession>
<feature type="transmembrane region" description="Helical" evidence="10">
    <location>
        <begin position="187"/>
        <end position="208"/>
    </location>
</feature>
<feature type="transmembrane region" description="Helical" evidence="10">
    <location>
        <begin position="430"/>
        <end position="452"/>
    </location>
</feature>
<dbReference type="GO" id="GO:0016020">
    <property type="term" value="C:membrane"/>
    <property type="evidence" value="ECO:0007669"/>
    <property type="project" value="UniProtKB-SubCell"/>
</dbReference>
<keyword evidence="15" id="KW-1185">Reference proteome</keyword>
<sequence>MANMNNTAQNPTDNLTKGLTDGEYIVRRGPQSSITMCYFENITNDQAFWKSENSLLTSLPYFIIQLTLMMLCIRLVFGILKPLRQPRFLAELLSAVLIVPSSTANIAFFQKYISPAKSTRTLDTMGQLGLVYYMFLVGLEMDLTLLKHIEKKALYNAVVTILFPLGMGIGLFFLLDHYRDEKVVGMGGAIWALTLTVTSFPDLARVLSDMKLLHTDIGRLALSSAVVCDLVAWALLVLAITMVNQHFYFLNVFVMVGFVLFCWFVVRPALSWIIRLNNSSNGGMDHELLIYFILGGVVIFGFVTDACGSRSMVGAFMFGLIIPKGELGIRLIEKLEDLVTGILLPAFYWTNGLKIHFHTLNDRVNIIVVPIIIVLACTTKIISAFIFSIVQGMSAREGITLGVLMNTKGVLALIIMNVGRDLKGFDEQMYAMMTMSLILMTLMVKPIAMATTKSTKQVKQYKRRTIEMSKHNAELRILACTYSVNNISGIINLLEASNPTKQSPICVFAVHLVQLTARRVSAMLIVHDAYHRTPNIGQENQSHEVEESEHVINAFQEYESRSTEVSVQALTVVSPYTSMQEDVCRLAEDKRVNLILVPFHKQPDVYGKMQDEEDAPLRAVNQNLLSTSPCSIGILIDRGLGESQGQNNFIMLFVGGADSREALAYAWRMAGSASVNLTVVRFVLTTTTNDDARVVTEQEKERRLDDECINQFRFKTMYDESITFEEILFSYGNEIITAMRRMQDGYDLYIVGRGEGAMSQLTPGLLELSDCEELGALWDTLLSSDFAGSSSILVIQQHYVRGAKEGGLRAASDHKYNKHKHMTWLSHIENAYR</sequence>
<dbReference type="GO" id="GO:1902600">
    <property type="term" value="P:proton transmembrane transport"/>
    <property type="evidence" value="ECO:0007669"/>
    <property type="project" value="InterPro"/>
</dbReference>
<reference evidence="15" key="1">
    <citation type="journal article" date="2010" name="Nat. Biotechnol.">
        <title>Draft genome sequence of the oilseed species Ricinus communis.</title>
        <authorList>
            <person name="Chan A.P."/>
            <person name="Crabtree J."/>
            <person name="Zhao Q."/>
            <person name="Lorenzi H."/>
            <person name="Orvis J."/>
            <person name="Puiu D."/>
            <person name="Melake-Berhan A."/>
            <person name="Jones K.M."/>
            <person name="Redman J."/>
            <person name="Chen G."/>
            <person name="Cahoon E.B."/>
            <person name="Gedil M."/>
            <person name="Stanke M."/>
            <person name="Haas B.J."/>
            <person name="Wortman J.R."/>
            <person name="Fraser-Liggett C.M."/>
            <person name="Ravel J."/>
            <person name="Rabinowicz P.D."/>
        </authorList>
    </citation>
    <scope>NUCLEOTIDE SEQUENCE [LARGE SCALE GENOMIC DNA]</scope>
    <source>
        <strain evidence="15">cv. Hale</strain>
    </source>
</reference>
<comment type="similarity">
    <text evidence="9">Belongs to the monovalent cation:proton antiporter 2 (CPA2) transporter (TC 2.A.37) family. CHX (TC 2.A.37.4) subfamily.</text>
</comment>
<evidence type="ECO:0000256" key="6">
    <source>
        <dbReference type="ARBA" id="ARBA00022989"/>
    </source>
</evidence>
<evidence type="ECO:0000256" key="5">
    <source>
        <dbReference type="ARBA" id="ARBA00022958"/>
    </source>
</evidence>
<gene>
    <name evidence="14" type="ORF">RCOM_1635940</name>
</gene>
<dbReference type="GO" id="GO:0006813">
    <property type="term" value="P:potassium ion transport"/>
    <property type="evidence" value="ECO:0007669"/>
    <property type="project" value="UniProtKB-KW"/>
</dbReference>
<keyword evidence="3" id="KW-0633">Potassium transport</keyword>
<organism evidence="14 15">
    <name type="scientific">Ricinus communis</name>
    <name type="common">Castor bean</name>
    <dbReference type="NCBI Taxonomy" id="3988"/>
    <lineage>
        <taxon>Eukaryota</taxon>
        <taxon>Viridiplantae</taxon>
        <taxon>Streptophyta</taxon>
        <taxon>Embryophyta</taxon>
        <taxon>Tracheophyta</taxon>
        <taxon>Spermatophyta</taxon>
        <taxon>Magnoliopsida</taxon>
        <taxon>eudicotyledons</taxon>
        <taxon>Gunneridae</taxon>
        <taxon>Pentapetalae</taxon>
        <taxon>rosids</taxon>
        <taxon>fabids</taxon>
        <taxon>Malpighiales</taxon>
        <taxon>Euphorbiaceae</taxon>
        <taxon>Acalyphoideae</taxon>
        <taxon>Acalypheae</taxon>
        <taxon>Ricinus</taxon>
    </lineage>
</organism>
<proteinExistence type="inferred from homology"/>
<dbReference type="GO" id="GO:0012505">
    <property type="term" value="C:endomembrane system"/>
    <property type="evidence" value="ECO:0000318"/>
    <property type="project" value="GO_Central"/>
</dbReference>
<dbReference type="InParanoid" id="B9RU92"/>
<dbReference type="Gene3D" id="3.40.50.12370">
    <property type="match status" value="1"/>
</dbReference>
<dbReference type="InterPro" id="IPR006153">
    <property type="entry name" value="Cation/H_exchanger_TM"/>
</dbReference>